<dbReference type="SUPFAM" id="SSF51419">
    <property type="entry name" value="PLP-binding barrel"/>
    <property type="match status" value="1"/>
</dbReference>
<dbReference type="InterPro" id="IPR026956">
    <property type="entry name" value="D-ser_dehydrat-like_dom"/>
</dbReference>
<dbReference type="Gene3D" id="3.20.20.10">
    <property type="entry name" value="Alanine racemase"/>
    <property type="match status" value="1"/>
</dbReference>
<dbReference type="PANTHER" id="PTHR28004">
    <property type="entry name" value="ZGC:162816-RELATED"/>
    <property type="match status" value="1"/>
</dbReference>
<dbReference type="Proteomes" id="UP001595377">
    <property type="component" value="Unassembled WGS sequence"/>
</dbReference>
<dbReference type="InterPro" id="IPR029066">
    <property type="entry name" value="PLP-binding_barrel"/>
</dbReference>
<dbReference type="PANTHER" id="PTHR28004:SF8">
    <property type="entry name" value="D-SERINE DEAMINASE"/>
    <property type="match status" value="1"/>
</dbReference>
<dbReference type="InterPro" id="IPR042208">
    <property type="entry name" value="D-ser_dehydrat-like_sf"/>
</dbReference>
<comment type="similarity">
    <text evidence="1">Belongs to the DSD1 family.</text>
</comment>
<comment type="caution">
    <text evidence="4">The sequence shown here is derived from an EMBL/GenBank/DDBJ whole genome shotgun (WGS) entry which is preliminary data.</text>
</comment>
<dbReference type="Pfam" id="PF01168">
    <property type="entry name" value="Ala_racemase_N"/>
    <property type="match status" value="1"/>
</dbReference>
<keyword evidence="5" id="KW-1185">Reference proteome</keyword>
<dbReference type="Pfam" id="PF14031">
    <property type="entry name" value="D-ser_dehydrat"/>
    <property type="match status" value="1"/>
</dbReference>
<dbReference type="GO" id="GO:0008784">
    <property type="term" value="F:alanine racemase activity"/>
    <property type="evidence" value="ECO:0007669"/>
    <property type="project" value="UniProtKB-EC"/>
</dbReference>
<dbReference type="EC" id="5.1.1.1" evidence="4"/>
<evidence type="ECO:0000313" key="4">
    <source>
        <dbReference type="EMBL" id="MFC3073391.1"/>
    </source>
</evidence>
<evidence type="ECO:0000313" key="5">
    <source>
        <dbReference type="Proteomes" id="UP001595377"/>
    </source>
</evidence>
<protein>
    <submittedName>
        <fullName evidence="4">Alanine racemase</fullName>
        <ecNumber evidence="4">5.1.1.1</ecNumber>
    </submittedName>
</protein>
<gene>
    <name evidence="4" type="ORF">ACFOHH_09775</name>
</gene>
<accession>A0ABV7DEL6</accession>
<dbReference type="InterPro" id="IPR001608">
    <property type="entry name" value="Ala_racemase_N"/>
</dbReference>
<dbReference type="SMART" id="SM01119">
    <property type="entry name" value="D-ser_dehydrat"/>
    <property type="match status" value="1"/>
</dbReference>
<evidence type="ECO:0000256" key="2">
    <source>
        <dbReference type="ARBA" id="ARBA00023239"/>
    </source>
</evidence>
<evidence type="ECO:0000256" key="1">
    <source>
        <dbReference type="ARBA" id="ARBA00005323"/>
    </source>
</evidence>
<sequence>MTQSYPIAAASPLAALTDVTVDGRTKGMPGALASTPLAEVGGKGWNLLRHDLPLPLAVLDMDALTHNSRWIAAVTKHYGVSLCPHGKTTMAPQLFHRQLEDGCWGITLSTQHQVAVGRHYGVSRIFLANQILDPNFLAYVADAQVQDPAFDFYFLIDSAEGVDLIERTAKGRRGHRPFQVLIEMGHPDGRTGCRTMEEALALAQRVKAMPDAAVIVGIEGFEGSIRGKDTGEIEARIVAFLELMNETARQIEARGLFGGREILLTAGGSGFFDLVARTLTEARFGSPSRVVLRSGCYIAHDAVMYAEQVARAIERSPELAALQIRPRQALTVWAMVQSRPADDVLYLNVGRRDVSYDAHLPRVLSYVDGSRSGAILPLEGAHETTMLYDQHACVRCPQDSPLRPGMMVQLGISHPCTTFDKWDVLALVDRDQNVIGAVKTFF</sequence>
<keyword evidence="4" id="KW-0413">Isomerase</keyword>
<dbReference type="EMBL" id="JBHRSP010000015">
    <property type="protein sequence ID" value="MFC3073391.1"/>
    <property type="molecule type" value="Genomic_DNA"/>
</dbReference>
<reference evidence="5" key="1">
    <citation type="journal article" date="2019" name="Int. J. Syst. Evol. Microbiol.">
        <title>The Global Catalogue of Microorganisms (GCM) 10K type strain sequencing project: providing services to taxonomists for standard genome sequencing and annotation.</title>
        <authorList>
            <consortium name="The Broad Institute Genomics Platform"/>
            <consortium name="The Broad Institute Genome Sequencing Center for Infectious Disease"/>
            <person name="Wu L."/>
            <person name="Ma J."/>
        </authorList>
    </citation>
    <scope>NUCLEOTIDE SEQUENCE [LARGE SCALE GENOMIC DNA]</scope>
    <source>
        <strain evidence="5">KCTC 52677</strain>
    </source>
</reference>
<dbReference type="InterPro" id="IPR051466">
    <property type="entry name" value="D-amino_acid_metab_enzyme"/>
</dbReference>
<organism evidence="4 5">
    <name type="scientific">Shinella pollutisoli</name>
    <dbReference type="NCBI Taxonomy" id="2250594"/>
    <lineage>
        <taxon>Bacteria</taxon>
        <taxon>Pseudomonadati</taxon>
        <taxon>Pseudomonadota</taxon>
        <taxon>Alphaproteobacteria</taxon>
        <taxon>Hyphomicrobiales</taxon>
        <taxon>Rhizobiaceae</taxon>
        <taxon>Shinella</taxon>
    </lineage>
</organism>
<dbReference type="RefSeq" id="WP_257317406.1">
    <property type="nucleotide sequence ID" value="NZ_JANFDG010000028.1"/>
</dbReference>
<keyword evidence="2" id="KW-0456">Lyase</keyword>
<evidence type="ECO:0000259" key="3">
    <source>
        <dbReference type="SMART" id="SM01119"/>
    </source>
</evidence>
<feature type="domain" description="D-serine dehydratase-like" evidence="3">
    <location>
        <begin position="329"/>
        <end position="429"/>
    </location>
</feature>
<proteinExistence type="inferred from homology"/>
<name>A0ABV7DEL6_9HYPH</name>
<dbReference type="Gene3D" id="2.40.37.20">
    <property type="entry name" value="D-serine dehydratase-like domain"/>
    <property type="match status" value="1"/>
</dbReference>